<dbReference type="GO" id="GO:0051539">
    <property type="term" value="F:4 iron, 4 sulfur cluster binding"/>
    <property type="evidence" value="ECO:0007669"/>
    <property type="project" value="UniProtKB-KW"/>
</dbReference>
<dbReference type="InterPro" id="IPR029039">
    <property type="entry name" value="Flavoprotein-like_sf"/>
</dbReference>
<dbReference type="PROSITE" id="PS51379">
    <property type="entry name" value="4FE4S_FER_2"/>
    <property type="match status" value="2"/>
</dbReference>
<protein>
    <submittedName>
        <fullName evidence="7">4Fe-4S binding protein</fullName>
    </submittedName>
</protein>
<evidence type="ECO:0000256" key="1">
    <source>
        <dbReference type="ARBA" id="ARBA00022485"/>
    </source>
</evidence>
<organism evidence="7 8">
    <name type="scientific">Candidatus Mailhella merdigallinarum</name>
    <dbReference type="NCBI Taxonomy" id="2838658"/>
    <lineage>
        <taxon>Bacteria</taxon>
        <taxon>Pseudomonadati</taxon>
        <taxon>Thermodesulfobacteriota</taxon>
        <taxon>Desulfovibrionia</taxon>
        <taxon>Desulfovibrionales</taxon>
        <taxon>Desulfovibrionaceae</taxon>
        <taxon>Mailhella</taxon>
    </lineage>
</organism>
<accession>A0A9D2KM54</accession>
<dbReference type="PROSITE" id="PS00198">
    <property type="entry name" value="4FE4S_FER_1"/>
    <property type="match status" value="1"/>
</dbReference>
<dbReference type="InterPro" id="IPR017896">
    <property type="entry name" value="4Fe4S_Fe-S-bd"/>
</dbReference>
<feature type="domain" description="4Fe-4S ferredoxin-type" evidence="6">
    <location>
        <begin position="186"/>
        <end position="215"/>
    </location>
</feature>
<dbReference type="Pfam" id="PF12838">
    <property type="entry name" value="Fer4_7"/>
    <property type="match status" value="1"/>
</dbReference>
<dbReference type="InterPro" id="IPR008254">
    <property type="entry name" value="Flavodoxin/NO_synth"/>
</dbReference>
<dbReference type="GO" id="GO:0010181">
    <property type="term" value="F:FMN binding"/>
    <property type="evidence" value="ECO:0007669"/>
    <property type="project" value="InterPro"/>
</dbReference>
<reference evidence="7" key="2">
    <citation type="submission" date="2021-04" db="EMBL/GenBank/DDBJ databases">
        <authorList>
            <person name="Gilroy R."/>
        </authorList>
    </citation>
    <scope>NUCLEOTIDE SEQUENCE</scope>
    <source>
        <strain evidence="7">CHK186-16707</strain>
    </source>
</reference>
<keyword evidence="1" id="KW-0004">4Fe-4S</keyword>
<proteinExistence type="predicted"/>
<evidence type="ECO:0000313" key="7">
    <source>
        <dbReference type="EMBL" id="HJA08522.1"/>
    </source>
</evidence>
<evidence type="ECO:0000313" key="8">
    <source>
        <dbReference type="Proteomes" id="UP000824225"/>
    </source>
</evidence>
<dbReference type="InterPro" id="IPR017900">
    <property type="entry name" value="4Fe4S_Fe_S_CS"/>
</dbReference>
<keyword evidence="4" id="KW-0411">Iron-sulfur</keyword>
<dbReference type="GO" id="GO:0046872">
    <property type="term" value="F:metal ion binding"/>
    <property type="evidence" value="ECO:0007669"/>
    <property type="project" value="UniProtKB-KW"/>
</dbReference>
<keyword evidence="3" id="KW-0408">Iron</keyword>
<dbReference type="Gene3D" id="3.30.70.20">
    <property type="match status" value="2"/>
</dbReference>
<evidence type="ECO:0000259" key="6">
    <source>
        <dbReference type="PROSITE" id="PS51379"/>
    </source>
</evidence>
<dbReference type="PROSITE" id="PS50902">
    <property type="entry name" value="FLAVODOXIN_LIKE"/>
    <property type="match status" value="1"/>
</dbReference>
<dbReference type="InterPro" id="IPR050157">
    <property type="entry name" value="PSI_iron-sulfur_center"/>
</dbReference>
<evidence type="ECO:0000256" key="3">
    <source>
        <dbReference type="ARBA" id="ARBA00023004"/>
    </source>
</evidence>
<evidence type="ECO:0000259" key="5">
    <source>
        <dbReference type="PROSITE" id="PS50902"/>
    </source>
</evidence>
<dbReference type="EMBL" id="DXAN01000016">
    <property type="protein sequence ID" value="HJA08522.1"/>
    <property type="molecule type" value="Genomic_DNA"/>
</dbReference>
<dbReference type="SUPFAM" id="SSF54862">
    <property type="entry name" value="4Fe-4S ferredoxins"/>
    <property type="match status" value="1"/>
</dbReference>
<sequence length="270" mass="29001">MRFNSVELVYFSPTGGTRRIVEWIGRALQKATPDGKPAVAHDLLSRPPAQDLVLSPDSLLVAGMPVYAGRIPPHCLPLLRRFKGRHSPALAVAVYGNRDYDDALLELRNALGGSGFVVTGAAAFVSRHSVFPRVAADRPDADDERVAEEFARRCAARLADMGALSRDLNVTVKGNTPYKELKPGGPRPDVDHTECIQCGACVDICPVNALSVSGPTDAAVVRDMNLCMGCAACIQVCPTGAQAWRGPQYEAMSAVFAEKCAARREPELFV</sequence>
<reference evidence="7" key="1">
    <citation type="journal article" date="2021" name="PeerJ">
        <title>Extensive microbial diversity within the chicken gut microbiome revealed by metagenomics and culture.</title>
        <authorList>
            <person name="Gilroy R."/>
            <person name="Ravi A."/>
            <person name="Getino M."/>
            <person name="Pursley I."/>
            <person name="Horton D.L."/>
            <person name="Alikhan N.F."/>
            <person name="Baker D."/>
            <person name="Gharbi K."/>
            <person name="Hall N."/>
            <person name="Watson M."/>
            <person name="Adriaenssens E.M."/>
            <person name="Foster-Nyarko E."/>
            <person name="Jarju S."/>
            <person name="Secka A."/>
            <person name="Antonio M."/>
            <person name="Oren A."/>
            <person name="Chaudhuri R.R."/>
            <person name="La Ragione R."/>
            <person name="Hildebrand F."/>
            <person name="Pallen M.J."/>
        </authorList>
    </citation>
    <scope>NUCLEOTIDE SEQUENCE</scope>
    <source>
        <strain evidence="7">CHK186-16707</strain>
    </source>
</reference>
<gene>
    <name evidence="7" type="ORF">H9962_04965</name>
</gene>
<dbReference type="SUPFAM" id="SSF52218">
    <property type="entry name" value="Flavoproteins"/>
    <property type="match status" value="1"/>
</dbReference>
<dbReference type="PANTHER" id="PTHR24960">
    <property type="entry name" value="PHOTOSYSTEM I IRON-SULFUR CENTER-RELATED"/>
    <property type="match status" value="1"/>
</dbReference>
<comment type="caution">
    <text evidence="7">The sequence shown here is derived from an EMBL/GenBank/DDBJ whole genome shotgun (WGS) entry which is preliminary data.</text>
</comment>
<feature type="domain" description="4Fe-4S ferredoxin-type" evidence="6">
    <location>
        <begin position="218"/>
        <end position="247"/>
    </location>
</feature>
<evidence type="ECO:0000256" key="2">
    <source>
        <dbReference type="ARBA" id="ARBA00022723"/>
    </source>
</evidence>
<name>A0A9D2KM54_9BACT</name>
<dbReference type="AlphaFoldDB" id="A0A9D2KM54"/>
<dbReference type="PANTHER" id="PTHR24960:SF79">
    <property type="entry name" value="PHOTOSYSTEM I IRON-SULFUR CENTER"/>
    <property type="match status" value="1"/>
</dbReference>
<keyword evidence="2" id="KW-0479">Metal-binding</keyword>
<feature type="domain" description="Flavodoxin-like" evidence="5">
    <location>
        <begin position="6"/>
        <end position="155"/>
    </location>
</feature>
<evidence type="ECO:0000256" key="4">
    <source>
        <dbReference type="ARBA" id="ARBA00023014"/>
    </source>
</evidence>
<dbReference type="Proteomes" id="UP000824225">
    <property type="component" value="Unassembled WGS sequence"/>
</dbReference>
<dbReference type="Gene3D" id="3.40.50.360">
    <property type="match status" value="1"/>
</dbReference>